<protein>
    <recommendedName>
        <fullName evidence="3">HEAT repeat domain-containing protein</fullName>
    </recommendedName>
</protein>
<reference evidence="1 2" key="1">
    <citation type="submission" date="2018-06" db="EMBL/GenBank/DDBJ databases">
        <title>Paenibacillus montanisoli sp. nov., isolated from mountain area soil.</title>
        <authorList>
            <person name="Wu M."/>
        </authorList>
    </citation>
    <scope>NUCLEOTIDE SEQUENCE [LARGE SCALE GENOMIC DNA]</scope>
    <source>
        <strain evidence="1 2">RA17</strain>
    </source>
</reference>
<sequence length="188" mass="20587">MSSCYEQMEACFTCSSDELKRLAVDPEWRVRFAAAVAIGERQDADYIDALEEMLAIEDARPLFTQPVTEFVGVDGDTSLAEQVKPFQVVFPVPADEATQEAWKTRGRVKQAVLFAIYSIGEANERLIDKLHGYIQDANQDATVKAAAVRALGKVGGPSSLPYCKEAAAYDEWCTRVEAVKAMGVLSNG</sequence>
<gene>
    <name evidence="1" type="ORF">DL346_21285</name>
</gene>
<proteinExistence type="predicted"/>
<dbReference type="InterPro" id="IPR011989">
    <property type="entry name" value="ARM-like"/>
</dbReference>
<dbReference type="SMART" id="SM00567">
    <property type="entry name" value="EZ_HEAT"/>
    <property type="match status" value="2"/>
</dbReference>
<dbReference type="EMBL" id="QLUW01000004">
    <property type="protein sequence ID" value="RAP74596.1"/>
    <property type="molecule type" value="Genomic_DNA"/>
</dbReference>
<dbReference type="Pfam" id="PF03130">
    <property type="entry name" value="HEAT_PBS"/>
    <property type="match status" value="1"/>
</dbReference>
<organism evidence="1 2">
    <name type="scientific">Paenibacillus montanisoli</name>
    <dbReference type="NCBI Taxonomy" id="2081970"/>
    <lineage>
        <taxon>Bacteria</taxon>
        <taxon>Bacillati</taxon>
        <taxon>Bacillota</taxon>
        <taxon>Bacilli</taxon>
        <taxon>Bacillales</taxon>
        <taxon>Paenibacillaceae</taxon>
        <taxon>Paenibacillus</taxon>
    </lineage>
</organism>
<dbReference type="RefSeq" id="WP_112884385.1">
    <property type="nucleotide sequence ID" value="NZ_QLUW01000004.1"/>
</dbReference>
<dbReference type="SUPFAM" id="SSF48371">
    <property type="entry name" value="ARM repeat"/>
    <property type="match status" value="1"/>
</dbReference>
<dbReference type="AlphaFoldDB" id="A0A328U3W1"/>
<dbReference type="Proteomes" id="UP000249260">
    <property type="component" value="Unassembled WGS sequence"/>
</dbReference>
<evidence type="ECO:0008006" key="3">
    <source>
        <dbReference type="Google" id="ProtNLM"/>
    </source>
</evidence>
<comment type="caution">
    <text evidence="1">The sequence shown here is derived from an EMBL/GenBank/DDBJ whole genome shotgun (WGS) entry which is preliminary data.</text>
</comment>
<keyword evidence="2" id="KW-1185">Reference proteome</keyword>
<evidence type="ECO:0000313" key="1">
    <source>
        <dbReference type="EMBL" id="RAP74596.1"/>
    </source>
</evidence>
<dbReference type="Gene3D" id="1.25.10.10">
    <property type="entry name" value="Leucine-rich Repeat Variant"/>
    <property type="match status" value="1"/>
</dbReference>
<name>A0A328U3W1_9BACL</name>
<dbReference type="Pfam" id="PF13646">
    <property type="entry name" value="HEAT_2"/>
    <property type="match status" value="1"/>
</dbReference>
<evidence type="ECO:0000313" key="2">
    <source>
        <dbReference type="Proteomes" id="UP000249260"/>
    </source>
</evidence>
<dbReference type="InterPro" id="IPR016024">
    <property type="entry name" value="ARM-type_fold"/>
</dbReference>
<dbReference type="InterPro" id="IPR004155">
    <property type="entry name" value="PBS_lyase_HEAT"/>
</dbReference>
<accession>A0A328U3W1</accession>